<feature type="domain" description="HTH lacI-type" evidence="4">
    <location>
        <begin position="4"/>
        <end position="58"/>
    </location>
</feature>
<dbReference type="AlphaFoldDB" id="A0A316E8Q3"/>
<dbReference type="SUPFAM" id="SSF53822">
    <property type="entry name" value="Periplasmic binding protein-like I"/>
    <property type="match status" value="1"/>
</dbReference>
<proteinExistence type="predicted"/>
<dbReference type="Proteomes" id="UP000245489">
    <property type="component" value="Unassembled WGS sequence"/>
</dbReference>
<dbReference type="Pfam" id="PF00356">
    <property type="entry name" value="LacI"/>
    <property type="match status" value="1"/>
</dbReference>
<keyword evidence="1" id="KW-0805">Transcription regulation</keyword>
<dbReference type="Gene3D" id="3.40.50.2300">
    <property type="match status" value="2"/>
</dbReference>
<evidence type="ECO:0000313" key="6">
    <source>
        <dbReference type="Proteomes" id="UP000245489"/>
    </source>
</evidence>
<dbReference type="CDD" id="cd06267">
    <property type="entry name" value="PBP1_LacI_sugar_binding-like"/>
    <property type="match status" value="1"/>
</dbReference>
<dbReference type="GO" id="GO:0000976">
    <property type="term" value="F:transcription cis-regulatory region binding"/>
    <property type="evidence" value="ECO:0007669"/>
    <property type="project" value="TreeGrafter"/>
</dbReference>
<dbReference type="SUPFAM" id="SSF47413">
    <property type="entry name" value="lambda repressor-like DNA-binding domains"/>
    <property type="match status" value="1"/>
</dbReference>
<comment type="caution">
    <text evidence="5">The sequence shown here is derived from an EMBL/GenBank/DDBJ whole genome shotgun (WGS) entry which is preliminary data.</text>
</comment>
<gene>
    <name evidence="5" type="ORF">LV89_02068</name>
</gene>
<evidence type="ECO:0000256" key="2">
    <source>
        <dbReference type="ARBA" id="ARBA00023125"/>
    </source>
</evidence>
<dbReference type="InterPro" id="IPR010982">
    <property type="entry name" value="Lambda_DNA-bd_dom_sf"/>
</dbReference>
<evidence type="ECO:0000259" key="4">
    <source>
        <dbReference type="PROSITE" id="PS50932"/>
    </source>
</evidence>
<sequence length="339" mass="38146">MPNITIKDIARKFKCSPSTVSRALNNYEHTNIETRNTIQEYAQKMGYQRNSVSLSLLQKNTKTLGIVLPNISQFHESAMVEGLQSVLQPLGYLLNICVTNESYSLEKEYVERLMSNRVDGIFISIAQETYSEVRYDHLQTVMNRNVPLIFIDRQNGDKKTHCVSTDDYLGAYMATEHLIKGGYKRIAHLRGPLGVNLAEQRFNGYRDCLFKNNYPIDESLVSFVNFNIESAIEPTKSLLALPNPPDAIFGVNDQVCFGGLQVIREKGLKVPDEIAIIGFDNTPISAYFYPSLSTIARKSRPIGEEAAKLFLNQINQPTIANHIVLPPELIVRNSSSLPN</sequence>
<accession>A0A316E8Q3</accession>
<evidence type="ECO:0000256" key="1">
    <source>
        <dbReference type="ARBA" id="ARBA00023015"/>
    </source>
</evidence>
<dbReference type="CDD" id="cd01392">
    <property type="entry name" value="HTH_LacI"/>
    <property type="match status" value="1"/>
</dbReference>
<dbReference type="PROSITE" id="PS50932">
    <property type="entry name" value="HTH_LACI_2"/>
    <property type="match status" value="1"/>
</dbReference>
<protein>
    <submittedName>
        <fullName evidence="5">LacI family transcriptional regulator</fullName>
    </submittedName>
</protein>
<dbReference type="InterPro" id="IPR046335">
    <property type="entry name" value="LacI/GalR-like_sensor"/>
</dbReference>
<dbReference type="PANTHER" id="PTHR30146">
    <property type="entry name" value="LACI-RELATED TRANSCRIPTIONAL REPRESSOR"/>
    <property type="match status" value="1"/>
</dbReference>
<dbReference type="RefSeq" id="WP_229201502.1">
    <property type="nucleotide sequence ID" value="NZ_QGGO01000009.1"/>
</dbReference>
<reference evidence="5 6" key="1">
    <citation type="submission" date="2018-05" db="EMBL/GenBank/DDBJ databases">
        <title>Genomic Encyclopedia of Archaeal and Bacterial Type Strains, Phase II (KMG-II): from individual species to whole genera.</title>
        <authorList>
            <person name="Goeker M."/>
        </authorList>
    </citation>
    <scope>NUCLEOTIDE SEQUENCE [LARGE SCALE GENOMIC DNA]</scope>
    <source>
        <strain evidence="5 6">DSM 22214</strain>
    </source>
</reference>
<dbReference type="Pfam" id="PF13377">
    <property type="entry name" value="Peripla_BP_3"/>
    <property type="match status" value="1"/>
</dbReference>
<keyword evidence="6" id="KW-1185">Reference proteome</keyword>
<organism evidence="5 6">
    <name type="scientific">Arcicella aurantiaca</name>
    <dbReference type="NCBI Taxonomy" id="591202"/>
    <lineage>
        <taxon>Bacteria</taxon>
        <taxon>Pseudomonadati</taxon>
        <taxon>Bacteroidota</taxon>
        <taxon>Cytophagia</taxon>
        <taxon>Cytophagales</taxon>
        <taxon>Flectobacillaceae</taxon>
        <taxon>Arcicella</taxon>
    </lineage>
</organism>
<dbReference type="GO" id="GO:0003700">
    <property type="term" value="F:DNA-binding transcription factor activity"/>
    <property type="evidence" value="ECO:0007669"/>
    <property type="project" value="TreeGrafter"/>
</dbReference>
<evidence type="ECO:0000313" key="5">
    <source>
        <dbReference type="EMBL" id="PWK26862.1"/>
    </source>
</evidence>
<dbReference type="Gene3D" id="1.10.260.40">
    <property type="entry name" value="lambda repressor-like DNA-binding domains"/>
    <property type="match status" value="1"/>
</dbReference>
<evidence type="ECO:0000256" key="3">
    <source>
        <dbReference type="ARBA" id="ARBA00023163"/>
    </source>
</evidence>
<keyword evidence="2" id="KW-0238">DNA-binding</keyword>
<dbReference type="InterPro" id="IPR000843">
    <property type="entry name" value="HTH_LacI"/>
</dbReference>
<dbReference type="InterPro" id="IPR028082">
    <property type="entry name" value="Peripla_BP_I"/>
</dbReference>
<dbReference type="SMART" id="SM00354">
    <property type="entry name" value="HTH_LACI"/>
    <property type="match status" value="1"/>
</dbReference>
<dbReference type="PANTHER" id="PTHR30146:SF109">
    <property type="entry name" value="HTH-TYPE TRANSCRIPTIONAL REGULATOR GALS"/>
    <property type="match status" value="1"/>
</dbReference>
<keyword evidence="3" id="KW-0804">Transcription</keyword>
<name>A0A316E8Q3_9BACT</name>
<dbReference type="EMBL" id="QGGO01000009">
    <property type="protein sequence ID" value="PWK26862.1"/>
    <property type="molecule type" value="Genomic_DNA"/>
</dbReference>